<evidence type="ECO:0000313" key="3">
    <source>
        <dbReference type="Proteomes" id="UP000233782"/>
    </source>
</evidence>
<dbReference type="InterPro" id="IPR011250">
    <property type="entry name" value="OMP/PagP_B-barrel"/>
</dbReference>
<evidence type="ECO:0000256" key="1">
    <source>
        <dbReference type="SAM" id="SignalP"/>
    </source>
</evidence>
<organism evidence="2 3">
    <name type="scientific">Pontibacter ramchanderi</name>
    <dbReference type="NCBI Taxonomy" id="1179743"/>
    <lineage>
        <taxon>Bacteria</taxon>
        <taxon>Pseudomonadati</taxon>
        <taxon>Bacteroidota</taxon>
        <taxon>Cytophagia</taxon>
        <taxon>Cytophagales</taxon>
        <taxon>Hymenobacteraceae</taxon>
        <taxon>Pontibacter</taxon>
    </lineage>
</organism>
<gene>
    <name evidence="2" type="ORF">BD749_2999</name>
</gene>
<comment type="caution">
    <text evidence="2">The sequence shown here is derived from an EMBL/GenBank/DDBJ whole genome shotgun (WGS) entry which is preliminary data.</text>
</comment>
<name>A0A2N3U8S8_9BACT</name>
<keyword evidence="3" id="KW-1185">Reference proteome</keyword>
<accession>A0A2N3U8S8</accession>
<feature type="signal peptide" evidence="1">
    <location>
        <begin position="1"/>
        <end position="19"/>
    </location>
</feature>
<protein>
    <submittedName>
        <fullName evidence="2">Outer membrane protein with beta-barrel domain</fullName>
    </submittedName>
</protein>
<dbReference type="Proteomes" id="UP000233782">
    <property type="component" value="Unassembled WGS sequence"/>
</dbReference>
<sequence>MKTINLFFLAMLITGSAFAQLQPGTRFSGIGIGIGIGFKKPDEGSKTFSYEARSSAGSFVADNLVVGLSMGYYRAIQRLKQTESPPDYSSHYRSENETITRIYNLGPMARYYYSLGNRFALFAEGTAGLQTAKVKTESYFSGAGHPDGSWDPATGGESVYKSETNEVSLYAMVSPGLVYFPTDKIGIELKANLLRYQHGFGRGHYTDLDFDLSRTNLGVGFYF</sequence>
<evidence type="ECO:0000313" key="2">
    <source>
        <dbReference type="EMBL" id="PKV63160.1"/>
    </source>
</evidence>
<dbReference type="AlphaFoldDB" id="A0A2N3U8S8"/>
<proteinExistence type="predicted"/>
<dbReference type="RefSeq" id="WP_101445689.1">
    <property type="nucleotide sequence ID" value="NZ_PJMU01000003.1"/>
</dbReference>
<dbReference type="EMBL" id="PJMU01000003">
    <property type="protein sequence ID" value="PKV63160.1"/>
    <property type="molecule type" value="Genomic_DNA"/>
</dbReference>
<feature type="chain" id="PRO_5014658844" evidence="1">
    <location>
        <begin position="20"/>
        <end position="223"/>
    </location>
</feature>
<keyword evidence="1" id="KW-0732">Signal</keyword>
<reference evidence="2 3" key="1">
    <citation type="submission" date="2017-12" db="EMBL/GenBank/DDBJ databases">
        <title>Genomic Encyclopedia of Type Strains, Phase III (KMG-III): the genomes of soil and plant-associated and newly described type strains.</title>
        <authorList>
            <person name="Whitman W."/>
        </authorList>
    </citation>
    <scope>NUCLEOTIDE SEQUENCE [LARGE SCALE GENOMIC DNA]</scope>
    <source>
        <strain evidence="2 3">LP43</strain>
    </source>
</reference>
<dbReference type="Gene3D" id="2.40.160.20">
    <property type="match status" value="1"/>
</dbReference>
<dbReference type="SUPFAM" id="SSF56925">
    <property type="entry name" value="OMPA-like"/>
    <property type="match status" value="1"/>
</dbReference>